<dbReference type="SUPFAM" id="SSF54523">
    <property type="entry name" value="Pili subunits"/>
    <property type="match status" value="1"/>
</dbReference>
<dbReference type="InterPro" id="IPR011453">
    <property type="entry name" value="DUF1559"/>
</dbReference>
<gene>
    <name evidence="2" type="ORF">ElP_18650</name>
</gene>
<proteinExistence type="predicted"/>
<dbReference type="InterPro" id="IPR027558">
    <property type="entry name" value="Pre_pil_HX9DG_C"/>
</dbReference>
<feature type="domain" description="DUF1559" evidence="1">
    <location>
        <begin position="36"/>
        <end position="304"/>
    </location>
</feature>
<reference evidence="2 3" key="1">
    <citation type="submission" date="2019-02" db="EMBL/GenBank/DDBJ databases">
        <title>Deep-cultivation of Planctomycetes and their phenomic and genomic characterization uncovers novel biology.</title>
        <authorList>
            <person name="Wiegand S."/>
            <person name="Jogler M."/>
            <person name="Boedeker C."/>
            <person name="Pinto D."/>
            <person name="Vollmers J."/>
            <person name="Rivas-Marin E."/>
            <person name="Kohn T."/>
            <person name="Peeters S.H."/>
            <person name="Heuer A."/>
            <person name="Rast P."/>
            <person name="Oberbeckmann S."/>
            <person name="Bunk B."/>
            <person name="Jeske O."/>
            <person name="Meyerdierks A."/>
            <person name="Storesund J.E."/>
            <person name="Kallscheuer N."/>
            <person name="Luecker S."/>
            <person name="Lage O.M."/>
            <person name="Pohl T."/>
            <person name="Merkel B.J."/>
            <person name="Hornburger P."/>
            <person name="Mueller R.-W."/>
            <person name="Bruemmer F."/>
            <person name="Labrenz M."/>
            <person name="Spormann A.M."/>
            <person name="Op den Camp H."/>
            <person name="Overmann J."/>
            <person name="Amann R."/>
            <person name="Jetten M.S.M."/>
            <person name="Mascher T."/>
            <person name="Medema M.H."/>
            <person name="Devos D.P."/>
            <person name="Kaster A.-K."/>
            <person name="Ovreas L."/>
            <person name="Rohde M."/>
            <person name="Galperin M.Y."/>
            <person name="Jogler C."/>
        </authorList>
    </citation>
    <scope>NUCLEOTIDE SEQUENCE [LARGE SCALE GENOMIC DNA]</scope>
    <source>
        <strain evidence="2 3">ElP</strain>
    </source>
</reference>
<dbReference type="RefSeq" id="WP_197446832.1">
    <property type="nucleotide sequence ID" value="NZ_CP036426.1"/>
</dbReference>
<dbReference type="InterPro" id="IPR045584">
    <property type="entry name" value="Pilin-like"/>
</dbReference>
<name>A0A518GZH2_9BACT</name>
<dbReference type="PANTHER" id="PTHR30093">
    <property type="entry name" value="GENERAL SECRETION PATHWAY PROTEIN G"/>
    <property type="match status" value="1"/>
</dbReference>
<dbReference type="InterPro" id="IPR012902">
    <property type="entry name" value="N_methyl_site"/>
</dbReference>
<dbReference type="AlphaFoldDB" id="A0A518GZH2"/>
<sequence length="356" mass="38395">MKVAHHTPTRGFTLIELLVVIAIIGVLIALLLPAVQAAREAARRSQCTNNLKQLGLAIHNYMDTNGAMPIGGYFNTSGGPGNLTWERGCLIGLMPFLEQQNIYNAYNQDLRYYSYQANDTAMAFKASALNCPSDPEVSEGNDRWTRSGVGDFGTATRPAFKVGLTSYRALCGPWVTPPRGGNPASIPNWGALKQNAMGVIYVESSTKMSDIRDGTSNTLAFGESVYGRLSQADKDCFHWWVAGNYGDTMQNAMYPPNPHQTLETCNRLPNGAAAFIVSATSEHPGGCNFAFCDGSVRFIKNTIDSWPIDTANNCVPAGLVATGNPPIYSLAPGARFGVYQALSTRKGGEVLSADQY</sequence>
<dbReference type="Proteomes" id="UP000317835">
    <property type="component" value="Chromosome"/>
</dbReference>
<dbReference type="PROSITE" id="PS00409">
    <property type="entry name" value="PROKAR_NTER_METHYL"/>
    <property type="match status" value="1"/>
</dbReference>
<dbReference type="KEGG" id="tpla:ElP_18650"/>
<dbReference type="NCBIfam" id="TIGR02532">
    <property type="entry name" value="IV_pilin_GFxxxE"/>
    <property type="match status" value="1"/>
</dbReference>
<evidence type="ECO:0000259" key="1">
    <source>
        <dbReference type="Pfam" id="PF07596"/>
    </source>
</evidence>
<keyword evidence="3" id="KW-1185">Reference proteome</keyword>
<organism evidence="2 3">
    <name type="scientific">Tautonia plasticadhaerens</name>
    <dbReference type="NCBI Taxonomy" id="2527974"/>
    <lineage>
        <taxon>Bacteria</taxon>
        <taxon>Pseudomonadati</taxon>
        <taxon>Planctomycetota</taxon>
        <taxon>Planctomycetia</taxon>
        <taxon>Isosphaerales</taxon>
        <taxon>Isosphaeraceae</taxon>
        <taxon>Tautonia</taxon>
    </lineage>
</organism>
<evidence type="ECO:0000313" key="3">
    <source>
        <dbReference type="Proteomes" id="UP000317835"/>
    </source>
</evidence>
<accession>A0A518GZH2</accession>
<dbReference type="Pfam" id="PF07963">
    <property type="entry name" value="N_methyl"/>
    <property type="match status" value="1"/>
</dbReference>
<dbReference type="PANTHER" id="PTHR30093:SF2">
    <property type="entry name" value="TYPE II SECRETION SYSTEM PROTEIN H"/>
    <property type="match status" value="1"/>
</dbReference>
<protein>
    <submittedName>
        <fullName evidence="2">Putative major pilin subunit</fullName>
    </submittedName>
</protein>
<evidence type="ECO:0000313" key="2">
    <source>
        <dbReference type="EMBL" id="QDV33984.1"/>
    </source>
</evidence>
<dbReference type="EMBL" id="CP036426">
    <property type="protein sequence ID" value="QDV33984.1"/>
    <property type="molecule type" value="Genomic_DNA"/>
</dbReference>
<dbReference type="NCBIfam" id="TIGR04294">
    <property type="entry name" value="pre_pil_HX9DG"/>
    <property type="match status" value="1"/>
</dbReference>
<dbReference type="Gene3D" id="3.30.700.10">
    <property type="entry name" value="Glycoprotein, Type 4 Pilin"/>
    <property type="match status" value="1"/>
</dbReference>
<dbReference type="Pfam" id="PF07596">
    <property type="entry name" value="SBP_bac_10"/>
    <property type="match status" value="1"/>
</dbReference>